<keyword evidence="1" id="KW-0472">Membrane</keyword>
<accession>A0A379XV03</accession>
<dbReference type="AlphaFoldDB" id="A0A379XV03"/>
<sequence length="34" mass="4144">MHYLKEYVIYFTVLLLTVFIVSKITQDRTRQPQV</sequence>
<keyword evidence="1" id="KW-0812">Transmembrane</keyword>
<gene>
    <name evidence="2" type="ORF">NCTC12420_03672</name>
</gene>
<evidence type="ECO:0000256" key="1">
    <source>
        <dbReference type="SAM" id="Phobius"/>
    </source>
</evidence>
<evidence type="ECO:0000313" key="3">
    <source>
        <dbReference type="Proteomes" id="UP000254220"/>
    </source>
</evidence>
<organism evidence="2 3">
    <name type="scientific">Salmonella enterica subsp. indica</name>
    <dbReference type="NCBI Taxonomy" id="59207"/>
    <lineage>
        <taxon>Bacteria</taxon>
        <taxon>Pseudomonadati</taxon>
        <taxon>Pseudomonadota</taxon>
        <taxon>Gammaproteobacteria</taxon>
        <taxon>Enterobacterales</taxon>
        <taxon>Enterobacteriaceae</taxon>
        <taxon>Salmonella</taxon>
    </lineage>
</organism>
<reference evidence="2 3" key="1">
    <citation type="submission" date="2018-06" db="EMBL/GenBank/DDBJ databases">
        <authorList>
            <consortium name="Pathogen Informatics"/>
            <person name="Doyle S."/>
        </authorList>
    </citation>
    <scope>NUCLEOTIDE SEQUENCE [LARGE SCALE GENOMIC DNA]</scope>
    <source>
        <strain evidence="2 3">NCTC12420</strain>
    </source>
</reference>
<name>A0A379XV03_SALER</name>
<evidence type="ECO:0000313" key="2">
    <source>
        <dbReference type="EMBL" id="SUI03852.1"/>
    </source>
</evidence>
<feature type="transmembrane region" description="Helical" evidence="1">
    <location>
        <begin position="7"/>
        <end position="25"/>
    </location>
</feature>
<keyword evidence="1" id="KW-1133">Transmembrane helix</keyword>
<dbReference type="EMBL" id="UGYB01000001">
    <property type="protein sequence ID" value="SUI03852.1"/>
    <property type="molecule type" value="Genomic_DNA"/>
</dbReference>
<protein>
    <submittedName>
        <fullName evidence="2">Uncharacterized protein</fullName>
    </submittedName>
</protein>
<proteinExistence type="predicted"/>
<dbReference type="Proteomes" id="UP000254220">
    <property type="component" value="Unassembled WGS sequence"/>
</dbReference>